<dbReference type="AlphaFoldDB" id="A0A1Q9ENQ3"/>
<dbReference type="Proteomes" id="UP000186817">
    <property type="component" value="Unassembled WGS sequence"/>
</dbReference>
<evidence type="ECO:0000256" key="1">
    <source>
        <dbReference type="ARBA" id="ARBA00022737"/>
    </source>
</evidence>
<dbReference type="InterPro" id="IPR011990">
    <property type="entry name" value="TPR-like_helical_dom_sf"/>
</dbReference>
<accession>A0A1Q9ENQ3</accession>
<reference evidence="2 3" key="1">
    <citation type="submission" date="2016-02" db="EMBL/GenBank/DDBJ databases">
        <title>Genome analysis of coral dinoflagellate symbionts highlights evolutionary adaptations to a symbiotic lifestyle.</title>
        <authorList>
            <person name="Aranda M."/>
            <person name="Li Y."/>
            <person name="Liew Y.J."/>
            <person name="Baumgarten S."/>
            <person name="Simakov O."/>
            <person name="Wilson M."/>
            <person name="Piel J."/>
            <person name="Ashoor H."/>
            <person name="Bougouffa S."/>
            <person name="Bajic V.B."/>
            <person name="Ryu T."/>
            <person name="Ravasi T."/>
            <person name="Bayer T."/>
            <person name="Micklem G."/>
            <person name="Kim H."/>
            <person name="Bhak J."/>
            <person name="Lajeunesse T.C."/>
            <person name="Voolstra C.R."/>
        </authorList>
    </citation>
    <scope>NUCLEOTIDE SEQUENCE [LARGE SCALE GENOMIC DNA]</scope>
    <source>
        <strain evidence="2 3">CCMP2467</strain>
    </source>
</reference>
<keyword evidence="1" id="KW-0677">Repeat</keyword>
<evidence type="ECO:0000313" key="2">
    <source>
        <dbReference type="EMBL" id="OLQ09011.1"/>
    </source>
</evidence>
<comment type="caution">
    <text evidence="2">The sequence shown here is derived from an EMBL/GenBank/DDBJ whole genome shotgun (WGS) entry which is preliminary data.</text>
</comment>
<sequence>MPNAAPRFKARQALAVAASAPEPALLAAALGACEEGSAWEAAIMLLKNLRGVRVDKICFRSAMSACHSTQSLRWEQSLSIFSTVEVQGVPPATSTCSQAITACARGLKWALALVVLRLLNQQSLTPGVRTFAAAASAADRGLQWARTLALLCTSRWEGVRPSAMIFGATISAMEKQSCWRSGIELLLRGLSVQGVEANLVTCNSAMSACEKANAWPWATELLGEEMLGTRMACDEISFNAALGACRPEWRAAGLCLQAMQEQRLGGDAVTAAALWPTVELSGQFAPLPPLLRGLLSESSERRQVEGLELLEASGMLSEDALANFAGAYAGRLLPALQQLSSSSWSGLAEGSTRLHLPALERSFSLGRHFTEEALEALCLAPSPCWLPTARFRSREALLASESLAASATEPVAAAIAAWASQTLSRHRLPPRYTAGFGTAEVGAPLPVFVEHDRSQHAERGVFQRLLRGVARTSSGAQPIETWTGEMPTNVSAGIVFISQSD</sequence>
<dbReference type="PROSITE" id="PS51257">
    <property type="entry name" value="PROKAR_LIPOPROTEIN"/>
    <property type="match status" value="1"/>
</dbReference>
<evidence type="ECO:0000313" key="3">
    <source>
        <dbReference type="Proteomes" id="UP000186817"/>
    </source>
</evidence>
<dbReference type="Gene3D" id="1.25.40.10">
    <property type="entry name" value="Tetratricopeptide repeat domain"/>
    <property type="match status" value="2"/>
</dbReference>
<dbReference type="OMA" id="ICFRSAM"/>
<organism evidence="2 3">
    <name type="scientific">Symbiodinium microadriaticum</name>
    <name type="common">Dinoflagellate</name>
    <name type="synonym">Zooxanthella microadriatica</name>
    <dbReference type="NCBI Taxonomy" id="2951"/>
    <lineage>
        <taxon>Eukaryota</taxon>
        <taxon>Sar</taxon>
        <taxon>Alveolata</taxon>
        <taxon>Dinophyceae</taxon>
        <taxon>Suessiales</taxon>
        <taxon>Symbiodiniaceae</taxon>
        <taxon>Symbiodinium</taxon>
    </lineage>
</organism>
<gene>
    <name evidence="2" type="primary">MRL1</name>
    <name evidence="2" type="ORF">AK812_SmicGene7443</name>
</gene>
<dbReference type="PANTHER" id="PTHR47936">
    <property type="entry name" value="PPR_LONG DOMAIN-CONTAINING PROTEIN"/>
    <property type="match status" value="1"/>
</dbReference>
<dbReference type="EMBL" id="LSRX01000105">
    <property type="protein sequence ID" value="OLQ09011.1"/>
    <property type="molecule type" value="Genomic_DNA"/>
</dbReference>
<name>A0A1Q9ENQ3_SYMMI</name>
<dbReference type="OrthoDB" id="434344at2759"/>
<keyword evidence="3" id="KW-1185">Reference proteome</keyword>
<protein>
    <submittedName>
        <fullName evidence="2">Pentatricopeptide repeat-containing protein MRL1, chloroplastic</fullName>
    </submittedName>
</protein>
<dbReference type="PANTHER" id="PTHR47936:SF1">
    <property type="entry name" value="PENTATRICOPEPTIDE REPEAT-CONTAINING PROTEIN GUN1, CHLOROPLASTIC"/>
    <property type="match status" value="1"/>
</dbReference>
<proteinExistence type="predicted"/>